<sequence length="441" mass="49375">MVYEFTLTLLYDGLIQFGSQILFFAVGWIFLVKKLFKDYESSTDRRDAQVVQAIFSLTFSTSCALFELIIFEIGEIMHKEVGDFFPIEKTASTTEKNDSSSSFTDTKVPQGDVFIQFGMSRVGVIGVTMMAILSGFGAVNSPYATLFFFLRQVTDADIQAAEKKYLQTLDIVISKKRRILISQARQRSAVEQGSRVGGFMRKMINTMTNHMGIGGENIGMLRQEVVGLENLRKTDPITYGLTLAIRYIKIDLNVDFWSQQLSFFFVGLMIIFSIRGLLIQLLKFFRAVSNSVSRNDIVLLLAQIMGMYFLSAFLMMRMSLPVIYRNTITSLLGSIEFNFYHRWFDVIFLVSGLASVVLLYFVHQANNSNVMLSSASMSSISTGSSGGSSTTPTSDYSSNYSPNYSPSGMGNSFNNRVGDWEHASGASRWVNTGNTGLHHRD</sequence>
<accession>A0ACA9MGD0</accession>
<reference evidence="1" key="1">
    <citation type="submission" date="2021-06" db="EMBL/GenBank/DDBJ databases">
        <authorList>
            <person name="Kallberg Y."/>
            <person name="Tangrot J."/>
            <person name="Rosling A."/>
        </authorList>
    </citation>
    <scope>NUCLEOTIDE SEQUENCE</scope>
    <source>
        <strain evidence="1">IL203A</strain>
    </source>
</reference>
<protein>
    <submittedName>
        <fullName evidence="1">15910_t:CDS:1</fullName>
    </submittedName>
</protein>
<dbReference type="Proteomes" id="UP000789702">
    <property type="component" value="Unassembled WGS sequence"/>
</dbReference>
<evidence type="ECO:0000313" key="1">
    <source>
        <dbReference type="EMBL" id="CAG8584815.1"/>
    </source>
</evidence>
<evidence type="ECO:0000313" key="2">
    <source>
        <dbReference type="Proteomes" id="UP000789702"/>
    </source>
</evidence>
<organism evidence="1 2">
    <name type="scientific">Dentiscutata heterogama</name>
    <dbReference type="NCBI Taxonomy" id="1316150"/>
    <lineage>
        <taxon>Eukaryota</taxon>
        <taxon>Fungi</taxon>
        <taxon>Fungi incertae sedis</taxon>
        <taxon>Mucoromycota</taxon>
        <taxon>Glomeromycotina</taxon>
        <taxon>Glomeromycetes</taxon>
        <taxon>Diversisporales</taxon>
        <taxon>Gigasporaceae</taxon>
        <taxon>Dentiscutata</taxon>
    </lineage>
</organism>
<keyword evidence="2" id="KW-1185">Reference proteome</keyword>
<proteinExistence type="predicted"/>
<dbReference type="EMBL" id="CAJVPU010008509">
    <property type="protein sequence ID" value="CAG8584815.1"/>
    <property type="molecule type" value="Genomic_DNA"/>
</dbReference>
<gene>
    <name evidence="1" type="ORF">DHETER_LOCUS6623</name>
</gene>
<name>A0ACA9MGD0_9GLOM</name>
<comment type="caution">
    <text evidence="1">The sequence shown here is derived from an EMBL/GenBank/DDBJ whole genome shotgun (WGS) entry which is preliminary data.</text>
</comment>